<accession>A0A512BVU9</accession>
<feature type="region of interest" description="Disordered" evidence="1">
    <location>
        <begin position="233"/>
        <end position="258"/>
    </location>
</feature>
<organism evidence="2 3">
    <name type="scientific">Microvirga aerophila</name>
    <dbReference type="NCBI Taxonomy" id="670291"/>
    <lineage>
        <taxon>Bacteria</taxon>
        <taxon>Pseudomonadati</taxon>
        <taxon>Pseudomonadota</taxon>
        <taxon>Alphaproteobacteria</taxon>
        <taxon>Hyphomicrobiales</taxon>
        <taxon>Methylobacteriaceae</taxon>
        <taxon>Microvirga</taxon>
    </lineage>
</organism>
<feature type="compositionally biased region" description="Low complexity" evidence="1">
    <location>
        <begin position="80"/>
        <end position="101"/>
    </location>
</feature>
<protein>
    <recommendedName>
        <fullName evidence="4">DUF883 domain-containing protein</fullName>
    </recommendedName>
</protein>
<keyword evidence="3" id="KW-1185">Reference proteome</keyword>
<dbReference type="EMBL" id="BJYU01000054">
    <property type="protein sequence ID" value="GEO16091.1"/>
    <property type="molecule type" value="Genomic_DNA"/>
</dbReference>
<dbReference type="Proteomes" id="UP000321085">
    <property type="component" value="Unassembled WGS sequence"/>
</dbReference>
<evidence type="ECO:0000256" key="1">
    <source>
        <dbReference type="SAM" id="MobiDB-lite"/>
    </source>
</evidence>
<sequence>MADPKNEPGKSPSTDKRAGDTGAGAKVSAGTSVGNIGEAPMPHAQDAKPAQSSTLASHTSSPLGGQGADKDNARNQSNKDQGASSKAQSGSGSDKGQQSGSQAGGVRGATEQARQKASEAYEDATEWAQDTYERVSSWASDAYEDSDGRMRHMRDRSTRAFGNVRGGFQQYVSDNPMVVGLVGLAAGLALGALLPRTRRENEMFGEWADEVRNQGLRYARDAANVGREYVEEAFSGEDPRFSRHESELKPDQSGTNRH</sequence>
<evidence type="ECO:0008006" key="4">
    <source>
        <dbReference type="Google" id="ProtNLM"/>
    </source>
</evidence>
<gene>
    <name evidence="2" type="ORF">MAE02_37870</name>
</gene>
<feature type="compositionally biased region" description="Basic and acidic residues" evidence="1">
    <location>
        <begin position="1"/>
        <end position="19"/>
    </location>
</feature>
<dbReference type="OrthoDB" id="7990428at2"/>
<feature type="region of interest" description="Disordered" evidence="1">
    <location>
        <begin position="1"/>
        <end position="128"/>
    </location>
</feature>
<name>A0A512BVU9_9HYPH</name>
<evidence type="ECO:0000313" key="3">
    <source>
        <dbReference type="Proteomes" id="UP000321085"/>
    </source>
</evidence>
<reference evidence="2 3" key="1">
    <citation type="submission" date="2019-07" db="EMBL/GenBank/DDBJ databases">
        <title>Whole genome shotgun sequence of Microvirga aerophila NBRC 106136.</title>
        <authorList>
            <person name="Hosoyama A."/>
            <person name="Uohara A."/>
            <person name="Ohji S."/>
            <person name="Ichikawa N."/>
        </authorList>
    </citation>
    <scope>NUCLEOTIDE SEQUENCE [LARGE SCALE GENOMIC DNA]</scope>
    <source>
        <strain evidence="2 3">NBRC 106136</strain>
    </source>
</reference>
<dbReference type="RefSeq" id="WP_114187435.1">
    <property type="nucleotide sequence ID" value="NZ_BJYU01000054.1"/>
</dbReference>
<evidence type="ECO:0000313" key="2">
    <source>
        <dbReference type="EMBL" id="GEO16091.1"/>
    </source>
</evidence>
<comment type="caution">
    <text evidence="2">The sequence shown here is derived from an EMBL/GenBank/DDBJ whole genome shotgun (WGS) entry which is preliminary data.</text>
</comment>
<proteinExistence type="predicted"/>
<feature type="compositionally biased region" description="Polar residues" evidence="1">
    <location>
        <begin position="50"/>
        <end position="63"/>
    </location>
</feature>
<dbReference type="AlphaFoldDB" id="A0A512BVU9"/>
<feature type="compositionally biased region" description="Basic and acidic residues" evidence="1">
    <location>
        <begin position="237"/>
        <end position="250"/>
    </location>
</feature>